<comment type="caution">
    <text evidence="2">The sequence shown here is derived from an EMBL/GenBank/DDBJ whole genome shotgun (WGS) entry which is preliminary data.</text>
</comment>
<dbReference type="SMART" id="SM00743">
    <property type="entry name" value="Agenet"/>
    <property type="match status" value="2"/>
</dbReference>
<dbReference type="InterPro" id="IPR014002">
    <property type="entry name" value="Agenet_dom_plant"/>
</dbReference>
<keyword evidence="3" id="KW-1185">Reference proteome</keyword>
<dbReference type="Proteomes" id="UP000623129">
    <property type="component" value="Unassembled WGS sequence"/>
</dbReference>
<evidence type="ECO:0000313" key="3">
    <source>
        <dbReference type="Proteomes" id="UP000623129"/>
    </source>
</evidence>
<dbReference type="PANTHER" id="PTHR31917">
    <property type="entry name" value="AGENET DOMAIN-CONTAINING PROTEIN-RELATED"/>
    <property type="match status" value="1"/>
</dbReference>
<evidence type="ECO:0000313" key="2">
    <source>
        <dbReference type="EMBL" id="KAF3333529.1"/>
    </source>
</evidence>
<proteinExistence type="predicted"/>
<protein>
    <submittedName>
        <fullName evidence="2">Agenet domain-containing protein</fullName>
    </submittedName>
</protein>
<feature type="domain" description="Agenet" evidence="1">
    <location>
        <begin position="10"/>
        <end position="78"/>
    </location>
</feature>
<accession>A0A833RD87</accession>
<dbReference type="EMBL" id="SWLB01000010">
    <property type="protein sequence ID" value="KAF3333529.1"/>
    <property type="molecule type" value="Genomic_DNA"/>
</dbReference>
<reference evidence="2" key="1">
    <citation type="submission" date="2020-01" db="EMBL/GenBank/DDBJ databases">
        <title>Genome sequence of Kobresia littledalei, the first chromosome-level genome in the family Cyperaceae.</title>
        <authorList>
            <person name="Qu G."/>
        </authorList>
    </citation>
    <scope>NUCLEOTIDE SEQUENCE</scope>
    <source>
        <strain evidence="2">C.B.Clarke</strain>
        <tissue evidence="2">Leaf</tissue>
    </source>
</reference>
<sequence length="213" mass="23911">MRAKKGTKLTRLRKGSKVEVFGTTNTIPGGFWRPAQIVCGNGRTYLVQYDPVPSSIKKTTNVEKVPRKMIRPCPPVKDKPVNWIREDVVEVFVHGSWRVGKVTGVAYGNNFCFVLPIGHAREIAVKVCNLRRRQMWANNKWILIKKDSPKASNGFVTKLKVMHKVMLGRSESTVSSTGSCSASGRPHQYPVFIHSDDDDAMSMIDCANKEYLC</sequence>
<dbReference type="AlphaFoldDB" id="A0A833RD87"/>
<dbReference type="InterPro" id="IPR008395">
    <property type="entry name" value="Agenet-like_dom"/>
</dbReference>
<feature type="domain" description="Agenet" evidence="1">
    <location>
        <begin position="81"/>
        <end position="138"/>
    </location>
</feature>
<dbReference type="PANTHER" id="PTHR31917:SF5">
    <property type="entry name" value="OS02G0204500 PROTEIN"/>
    <property type="match status" value="1"/>
</dbReference>
<evidence type="ECO:0000259" key="1">
    <source>
        <dbReference type="SMART" id="SM00743"/>
    </source>
</evidence>
<organism evidence="2 3">
    <name type="scientific">Carex littledalei</name>
    <dbReference type="NCBI Taxonomy" id="544730"/>
    <lineage>
        <taxon>Eukaryota</taxon>
        <taxon>Viridiplantae</taxon>
        <taxon>Streptophyta</taxon>
        <taxon>Embryophyta</taxon>
        <taxon>Tracheophyta</taxon>
        <taxon>Spermatophyta</taxon>
        <taxon>Magnoliopsida</taxon>
        <taxon>Liliopsida</taxon>
        <taxon>Poales</taxon>
        <taxon>Cyperaceae</taxon>
        <taxon>Cyperoideae</taxon>
        <taxon>Cariceae</taxon>
        <taxon>Carex</taxon>
        <taxon>Carex subgen. Euthyceras</taxon>
    </lineage>
</organism>
<name>A0A833RD87_9POAL</name>
<gene>
    <name evidence="2" type="ORF">FCM35_KLT01220</name>
</gene>
<dbReference type="Pfam" id="PF05641">
    <property type="entry name" value="Agenet"/>
    <property type="match status" value="1"/>
</dbReference>
<dbReference type="OrthoDB" id="644385at2759"/>